<evidence type="ECO:0008006" key="4">
    <source>
        <dbReference type="Google" id="ProtNLM"/>
    </source>
</evidence>
<proteinExistence type="predicted"/>
<gene>
    <name evidence="2" type="ORF">UU39_C0031G0002</name>
</gene>
<keyword evidence="1" id="KW-0812">Transmembrane</keyword>
<protein>
    <recommendedName>
        <fullName evidence="4">Ferric oxidoreductase domain-containing protein</fullName>
    </recommendedName>
</protein>
<feature type="transmembrane region" description="Helical" evidence="1">
    <location>
        <begin position="83"/>
        <end position="103"/>
    </location>
</feature>
<evidence type="ECO:0000313" key="3">
    <source>
        <dbReference type="Proteomes" id="UP000034275"/>
    </source>
</evidence>
<keyword evidence="1" id="KW-0472">Membrane</keyword>
<accession>A0A0G0ULF4</accession>
<keyword evidence="1" id="KW-1133">Transmembrane helix</keyword>
<dbReference type="EMBL" id="LCAL01000031">
    <property type="protein sequence ID" value="KKR89584.1"/>
    <property type="molecule type" value="Genomic_DNA"/>
</dbReference>
<comment type="caution">
    <text evidence="2">The sequence shown here is derived from an EMBL/GenBank/DDBJ whole genome shotgun (WGS) entry which is preliminary data.</text>
</comment>
<sequence length="221" mass="25470">MKKVIFLAGWVTIISLSFLTLIKVTPYSLAFSTPVLLTNYIQRFFGLLLFSMLFTQIILGAFMDKISERLGGWIFNFHVIEGVLVYVLAFSHPILFLLSVYFAGAGFDPYMVFINACVICNAPSDYFLTLGRVSFWLLSIAVFAALFRKANSWMKANWRKFHVLNYLVFLMIGAHGFLLGTDFRYMPFFAFAVLAYVVVLGIVVFIELPRLYKIFRNWTEY</sequence>
<evidence type="ECO:0000313" key="2">
    <source>
        <dbReference type="EMBL" id="KKR89584.1"/>
    </source>
</evidence>
<evidence type="ECO:0000256" key="1">
    <source>
        <dbReference type="SAM" id="Phobius"/>
    </source>
</evidence>
<dbReference type="Proteomes" id="UP000034275">
    <property type="component" value="Unassembled WGS sequence"/>
</dbReference>
<feature type="transmembrane region" description="Helical" evidence="1">
    <location>
        <begin position="40"/>
        <end position="62"/>
    </location>
</feature>
<feature type="transmembrane region" description="Helical" evidence="1">
    <location>
        <begin position="133"/>
        <end position="151"/>
    </location>
</feature>
<feature type="transmembrane region" description="Helical" evidence="1">
    <location>
        <begin position="185"/>
        <end position="206"/>
    </location>
</feature>
<organism evidence="2 3">
    <name type="scientific">Candidatus Woesebacteria bacterium GW2011_GWD1_41_12</name>
    <dbReference type="NCBI Taxonomy" id="1618593"/>
    <lineage>
        <taxon>Bacteria</taxon>
        <taxon>Candidatus Woeseibacteriota</taxon>
    </lineage>
</organism>
<name>A0A0G0ULF4_9BACT</name>
<reference evidence="2 3" key="1">
    <citation type="journal article" date="2015" name="Nature">
        <title>rRNA introns, odd ribosomes, and small enigmatic genomes across a large radiation of phyla.</title>
        <authorList>
            <person name="Brown C.T."/>
            <person name="Hug L.A."/>
            <person name="Thomas B.C."/>
            <person name="Sharon I."/>
            <person name="Castelle C.J."/>
            <person name="Singh A."/>
            <person name="Wilkins M.J."/>
            <person name="Williams K.H."/>
            <person name="Banfield J.F."/>
        </authorList>
    </citation>
    <scope>NUCLEOTIDE SEQUENCE [LARGE SCALE GENOMIC DNA]</scope>
</reference>
<dbReference type="AlphaFoldDB" id="A0A0G0ULF4"/>
<feature type="transmembrane region" description="Helical" evidence="1">
    <location>
        <begin position="163"/>
        <end position="179"/>
    </location>
</feature>